<feature type="chain" id="PRO_5038391930" description="Secreted protein" evidence="1">
    <location>
        <begin position="22"/>
        <end position="159"/>
    </location>
</feature>
<accession>A0A4Y4C0P0</accession>
<gene>
    <name evidence="2" type="ORF">CVA01_15920</name>
</gene>
<evidence type="ECO:0000313" key="3">
    <source>
        <dbReference type="Proteomes" id="UP000319986"/>
    </source>
</evidence>
<dbReference type="GeneID" id="82887727"/>
<dbReference type="RefSeq" id="WP_141329853.1">
    <property type="nucleotide sequence ID" value="NZ_BJNT01000012.1"/>
</dbReference>
<proteinExistence type="predicted"/>
<keyword evidence="1" id="KW-0732">Signal</keyword>
<dbReference type="Proteomes" id="UP000319986">
    <property type="component" value="Unassembled WGS sequence"/>
</dbReference>
<dbReference type="AlphaFoldDB" id="A0A4Y4C0P0"/>
<comment type="caution">
    <text evidence="2">The sequence shown here is derived from an EMBL/GenBank/DDBJ whole genome shotgun (WGS) entry which is preliminary data.</text>
</comment>
<evidence type="ECO:0008006" key="4">
    <source>
        <dbReference type="Google" id="ProtNLM"/>
    </source>
</evidence>
<organism evidence="2 3">
    <name type="scientific">Corynebacterium variabile</name>
    <dbReference type="NCBI Taxonomy" id="1727"/>
    <lineage>
        <taxon>Bacteria</taxon>
        <taxon>Bacillati</taxon>
        <taxon>Actinomycetota</taxon>
        <taxon>Actinomycetes</taxon>
        <taxon>Mycobacteriales</taxon>
        <taxon>Corynebacteriaceae</taxon>
        <taxon>Corynebacterium</taxon>
    </lineage>
</organism>
<sequence length="159" mass="16904">MSIRKLTTGTIVLASALTLSACSDDDDETAAATTTAITTDQVTESADDPDAEVEAARDLFIGALDDLGIEHTEPVRGQQQLGDVEARFDLTVNGYDTGINVFPDAEVMADWEETSDTLDEIYVAKDLAVLSFNTEEGAADAVEIVPRIAERINGTAHGI</sequence>
<protein>
    <recommendedName>
        <fullName evidence="4">Secreted protein</fullName>
    </recommendedName>
</protein>
<dbReference type="EMBL" id="BJNT01000012">
    <property type="protein sequence ID" value="GEC86278.1"/>
    <property type="molecule type" value="Genomic_DNA"/>
</dbReference>
<dbReference type="PROSITE" id="PS51257">
    <property type="entry name" value="PROKAR_LIPOPROTEIN"/>
    <property type="match status" value="1"/>
</dbReference>
<evidence type="ECO:0000256" key="1">
    <source>
        <dbReference type="SAM" id="SignalP"/>
    </source>
</evidence>
<feature type="signal peptide" evidence="1">
    <location>
        <begin position="1"/>
        <end position="21"/>
    </location>
</feature>
<reference evidence="2 3" key="1">
    <citation type="submission" date="2019-06" db="EMBL/GenBank/DDBJ databases">
        <title>Whole genome shotgun sequence of Corynebacterium variabile NBRC 15286.</title>
        <authorList>
            <person name="Hosoyama A."/>
            <person name="Uohara A."/>
            <person name="Ohji S."/>
            <person name="Ichikawa N."/>
        </authorList>
    </citation>
    <scope>NUCLEOTIDE SEQUENCE [LARGE SCALE GENOMIC DNA]</scope>
    <source>
        <strain evidence="2 3">NBRC 15286</strain>
    </source>
</reference>
<evidence type="ECO:0000313" key="2">
    <source>
        <dbReference type="EMBL" id="GEC86278.1"/>
    </source>
</evidence>
<name>A0A4Y4C0P0_9CORY</name>